<organism evidence="3">
    <name type="scientific">marine sediment metagenome</name>
    <dbReference type="NCBI Taxonomy" id="412755"/>
    <lineage>
        <taxon>unclassified sequences</taxon>
        <taxon>metagenomes</taxon>
        <taxon>ecological metagenomes</taxon>
    </lineage>
</organism>
<dbReference type="Gene3D" id="3.40.640.10">
    <property type="entry name" value="Type I PLP-dependent aspartate aminotransferase-like (Major domain)"/>
    <property type="match status" value="1"/>
</dbReference>
<evidence type="ECO:0000256" key="2">
    <source>
        <dbReference type="ARBA" id="ARBA00022898"/>
    </source>
</evidence>
<dbReference type="Pfam" id="PF00202">
    <property type="entry name" value="Aminotran_3"/>
    <property type="match status" value="1"/>
</dbReference>
<gene>
    <name evidence="3" type="ORF">S01H1_03098</name>
</gene>
<dbReference type="Gene3D" id="3.90.1150.10">
    <property type="entry name" value="Aspartate Aminotransferase, domain 1"/>
    <property type="match status" value="1"/>
</dbReference>
<dbReference type="AlphaFoldDB" id="X0SEU7"/>
<accession>X0SEU7</accession>
<dbReference type="GO" id="GO:0008483">
    <property type="term" value="F:transaminase activity"/>
    <property type="evidence" value="ECO:0007669"/>
    <property type="project" value="InterPro"/>
</dbReference>
<dbReference type="PROSITE" id="PS00600">
    <property type="entry name" value="AA_TRANSFER_CLASS_3"/>
    <property type="match status" value="1"/>
</dbReference>
<dbReference type="InterPro" id="IPR015424">
    <property type="entry name" value="PyrdxlP-dep_Trfase"/>
</dbReference>
<proteinExistence type="inferred from homology"/>
<comment type="similarity">
    <text evidence="1">Belongs to the class-III pyridoxal-phosphate-dependent aminotransferase family.</text>
</comment>
<name>X0SEU7_9ZZZZ</name>
<comment type="caution">
    <text evidence="3">The sequence shown here is derived from an EMBL/GenBank/DDBJ whole genome shotgun (WGS) entry which is preliminary data.</text>
</comment>
<dbReference type="InterPro" id="IPR005814">
    <property type="entry name" value="Aminotrans_3"/>
</dbReference>
<protein>
    <recommendedName>
        <fullName evidence="4">Aspartate aminotransferase family protein</fullName>
    </recommendedName>
</protein>
<dbReference type="PANTHER" id="PTHR43094">
    <property type="entry name" value="AMINOTRANSFERASE"/>
    <property type="match status" value="1"/>
</dbReference>
<dbReference type="EMBL" id="BARS01001638">
    <property type="protein sequence ID" value="GAF74427.1"/>
    <property type="molecule type" value="Genomic_DNA"/>
</dbReference>
<feature type="non-terminal residue" evidence="3">
    <location>
        <position position="1"/>
    </location>
</feature>
<dbReference type="GO" id="GO:0030170">
    <property type="term" value="F:pyridoxal phosphate binding"/>
    <property type="evidence" value="ECO:0007669"/>
    <property type="project" value="InterPro"/>
</dbReference>
<dbReference type="InterPro" id="IPR015421">
    <property type="entry name" value="PyrdxlP-dep_Trfase_major"/>
</dbReference>
<dbReference type="InterPro" id="IPR049704">
    <property type="entry name" value="Aminotrans_3_PPA_site"/>
</dbReference>
<evidence type="ECO:0000313" key="3">
    <source>
        <dbReference type="EMBL" id="GAF74427.1"/>
    </source>
</evidence>
<feature type="non-terminal residue" evidence="3">
    <location>
        <position position="252"/>
    </location>
</feature>
<dbReference type="SUPFAM" id="SSF53383">
    <property type="entry name" value="PLP-dependent transferases"/>
    <property type="match status" value="1"/>
</dbReference>
<dbReference type="InterPro" id="IPR015422">
    <property type="entry name" value="PyrdxlP-dep_Trfase_small"/>
</dbReference>
<evidence type="ECO:0008006" key="4">
    <source>
        <dbReference type="Google" id="ProtNLM"/>
    </source>
</evidence>
<reference evidence="3" key="1">
    <citation type="journal article" date="2014" name="Front. Microbiol.">
        <title>High frequency of phylogenetically diverse reductive dehalogenase-homologous genes in deep subseafloor sedimentary metagenomes.</title>
        <authorList>
            <person name="Kawai M."/>
            <person name="Futagami T."/>
            <person name="Toyoda A."/>
            <person name="Takaki Y."/>
            <person name="Nishi S."/>
            <person name="Hori S."/>
            <person name="Arai W."/>
            <person name="Tsubouchi T."/>
            <person name="Morono Y."/>
            <person name="Uchiyama I."/>
            <person name="Ito T."/>
            <person name="Fujiyama A."/>
            <person name="Inagaki F."/>
            <person name="Takami H."/>
        </authorList>
    </citation>
    <scope>NUCLEOTIDE SEQUENCE</scope>
    <source>
        <strain evidence="3">Expedition CK06-06</strain>
    </source>
</reference>
<keyword evidence="2" id="KW-0663">Pyridoxal phosphate</keyword>
<dbReference type="PANTHER" id="PTHR43094:SF1">
    <property type="entry name" value="AMINOTRANSFERASE CLASS-III"/>
    <property type="match status" value="1"/>
</dbReference>
<evidence type="ECO:0000256" key="1">
    <source>
        <dbReference type="ARBA" id="ARBA00008954"/>
    </source>
</evidence>
<sequence length="252" mass="28065">LRSLGTVLTMRQSMEPLAPGSVFVESPYCYRCPLHLSYPHCDLACARDVRRIIEFEGPEQISAFIGEPIQQGFGALAPPPGYWEVIREICNDYGILLIIDEVICGFGRTGRWFGIEHFGVQPDMMTMAKGISSGYVPLGAVGCTDEVIDPVDTFEHLHTYANHPVACAAALKNIEILKQEGLIKRSAEIGHYFLESLKSLEDHPIVGQVRGTGLWLGLDFTVDKKTRETFPIDRLWSLVNRAMSKGLIIKLM</sequence>